<accession>A0A3B0BT45</accession>
<feature type="region of interest" description="Disordered" evidence="1">
    <location>
        <begin position="490"/>
        <end position="509"/>
    </location>
</feature>
<keyword evidence="2" id="KW-1133">Transmembrane helix</keyword>
<feature type="region of interest" description="Disordered" evidence="1">
    <location>
        <begin position="41"/>
        <end position="89"/>
    </location>
</feature>
<comment type="caution">
    <text evidence="3">The sequence shown here is derived from an EMBL/GenBank/DDBJ whole genome shotgun (WGS) entry which is preliminary data.</text>
</comment>
<dbReference type="OrthoDB" id="3830613at2"/>
<evidence type="ECO:0000313" key="4">
    <source>
        <dbReference type="Proteomes" id="UP000270343"/>
    </source>
</evidence>
<feature type="compositionally biased region" description="Gly residues" evidence="1">
    <location>
        <begin position="49"/>
        <end position="58"/>
    </location>
</feature>
<keyword evidence="2" id="KW-0812">Transmembrane</keyword>
<name>A0A3B0BT45_9ACTN</name>
<feature type="region of interest" description="Disordered" evidence="1">
    <location>
        <begin position="398"/>
        <end position="419"/>
    </location>
</feature>
<protein>
    <recommendedName>
        <fullName evidence="5">Large membrane protein</fullName>
    </recommendedName>
</protein>
<evidence type="ECO:0008006" key="5">
    <source>
        <dbReference type="Google" id="ProtNLM"/>
    </source>
</evidence>
<reference evidence="3 4" key="1">
    <citation type="journal article" date="2015" name="Antonie Van Leeuwenhoek">
        <title>Streptomyces klenkii sp. nov., isolated from deep marine sediment.</title>
        <authorList>
            <person name="Veyisoglu A."/>
            <person name="Sahin N."/>
        </authorList>
    </citation>
    <scope>NUCLEOTIDE SEQUENCE [LARGE SCALE GENOMIC DNA]</scope>
    <source>
        <strain evidence="3 4">KCTC 29202</strain>
    </source>
</reference>
<dbReference type="RefSeq" id="WP_120754285.1">
    <property type="nucleotide sequence ID" value="NZ_RBAM01000003.1"/>
</dbReference>
<organism evidence="3 4">
    <name type="scientific">Streptomyces klenkii</name>
    <dbReference type="NCBI Taxonomy" id="1420899"/>
    <lineage>
        <taxon>Bacteria</taxon>
        <taxon>Bacillati</taxon>
        <taxon>Actinomycetota</taxon>
        <taxon>Actinomycetes</taxon>
        <taxon>Kitasatosporales</taxon>
        <taxon>Streptomycetaceae</taxon>
        <taxon>Streptomyces</taxon>
    </lineage>
</organism>
<keyword evidence="2" id="KW-0472">Membrane</keyword>
<sequence>MSTEGGTPEGKQQRKRSRLAVASVAAAVLLAGGGGAYWAATAWEDDGGKGGSTPGGEGSPPPLALDAPPAGGPTGPSQGIAVGEPDPGGVRYRAEGKLPDGPRTAAVRLPEGEVGRAEVASLAAALHVSGTPELEGDTWRVGGPPGADEPVLQVARKGPGNWSFARFGSIGKGCVHPPGSGPRTDPAADLSPDKPVSCPQQEGRAADGQPPVPEEKAKSAAAPVLKALGQDDSKIDASGLFGAVRTVNADPVLDGLPVFGWRTTLEVGSDAQLVRGSGQLQTPPKGAVYPLVTADEALKELNKGGGTGQPAIGGCASPVPLGDDGASGEGPRGFAVPCPPKAPPRTPAVVTGAALGLSAQSVAGRQSLVPSWLFQVRLPGAEKEAAVTVAQPAVDPEFLVRHSPGPGRSESPGKGTPRSVPVHVESYSVDGNKLVLHFWGGVCQNYAASAEQSAAAVTVKVTGTEKQPGRQCVLMAKKFDETVTLDEPLGDRKVVDASTGEPVARQQEK</sequence>
<dbReference type="EMBL" id="RBAM01000003">
    <property type="protein sequence ID" value="RKN75419.1"/>
    <property type="molecule type" value="Genomic_DNA"/>
</dbReference>
<evidence type="ECO:0000313" key="3">
    <source>
        <dbReference type="EMBL" id="RKN75419.1"/>
    </source>
</evidence>
<keyword evidence="4" id="KW-1185">Reference proteome</keyword>
<proteinExistence type="predicted"/>
<feature type="transmembrane region" description="Helical" evidence="2">
    <location>
        <begin position="19"/>
        <end position="40"/>
    </location>
</feature>
<dbReference type="Proteomes" id="UP000270343">
    <property type="component" value="Unassembled WGS sequence"/>
</dbReference>
<evidence type="ECO:0000256" key="1">
    <source>
        <dbReference type="SAM" id="MobiDB-lite"/>
    </source>
</evidence>
<evidence type="ECO:0000256" key="2">
    <source>
        <dbReference type="SAM" id="Phobius"/>
    </source>
</evidence>
<dbReference type="AlphaFoldDB" id="A0A3B0BT45"/>
<feature type="region of interest" description="Disordered" evidence="1">
    <location>
        <begin position="175"/>
        <end position="221"/>
    </location>
</feature>
<gene>
    <name evidence="3" type="ORF">D7231_08245</name>
</gene>